<protein>
    <submittedName>
        <fullName evidence="2">Uncharacterized protein</fullName>
    </submittedName>
</protein>
<evidence type="ECO:0000313" key="2">
    <source>
        <dbReference type="EMBL" id="MXS27181.1"/>
    </source>
</evidence>
<dbReference type="Gene3D" id="1.10.287.1490">
    <property type="match status" value="1"/>
</dbReference>
<proteinExistence type="predicted"/>
<dbReference type="EMBL" id="WVTI01000016">
    <property type="protein sequence ID" value="MXS27181.1"/>
    <property type="molecule type" value="Genomic_DNA"/>
</dbReference>
<dbReference type="AlphaFoldDB" id="A0A6I4XN40"/>
<reference evidence="2 3" key="1">
    <citation type="submission" date="2019-04" db="EMBL/GenBank/DDBJ databases">
        <title>Step-wise assembly of the neonatal virome modulated by breast feeding.</title>
        <authorList>
            <person name="Liang G."/>
            <person name="Bushman F."/>
        </authorList>
    </citation>
    <scope>NUCLEOTIDE SEQUENCE [LARGE SCALE GENOMIC DNA]</scope>
    <source>
        <strain evidence="2 3">E3404</strain>
    </source>
</reference>
<evidence type="ECO:0000256" key="1">
    <source>
        <dbReference type="SAM" id="Coils"/>
    </source>
</evidence>
<organism evidence="2 3">
    <name type="scientific">Enterococcus gallinarum</name>
    <dbReference type="NCBI Taxonomy" id="1353"/>
    <lineage>
        <taxon>Bacteria</taxon>
        <taxon>Bacillati</taxon>
        <taxon>Bacillota</taxon>
        <taxon>Bacilli</taxon>
        <taxon>Lactobacillales</taxon>
        <taxon>Enterococcaceae</taxon>
        <taxon>Enterococcus</taxon>
    </lineage>
</organism>
<feature type="coiled-coil region" evidence="1">
    <location>
        <begin position="187"/>
        <end position="292"/>
    </location>
</feature>
<comment type="caution">
    <text evidence="2">The sequence shown here is derived from an EMBL/GenBank/DDBJ whole genome shotgun (WGS) entry which is preliminary data.</text>
</comment>
<name>A0A6I4XN40_ENTGA</name>
<sequence length="293" mass="33062">MMVIFGKISHFISSVKEMKSKIKQKYFRTKTQTYTKILMAFGFLFLSIIGQAVLSKPANAYSESSVEKPIPFDAGEVTVLKKQYSPVSKSYRMDIYVDSEVDLVSDGEPVTKATVVTKEDINTPLKVEVIPVSENYFVLLAQNIDDEFGALRFDVTYKRSKDSDESALSLYGSQEKSTLVKSDLSTLSQAELKISGLENDIRLQQLNRKVIEEENKSLVEEIKNTREKIASFTEEKEYQVGEQLAKTEDSITSLENTIESFKGNISDNQTKISDIKKTIQLIESKIDELKKGV</sequence>
<dbReference type="RefSeq" id="WP_142425565.1">
    <property type="nucleotide sequence ID" value="NZ_JBDKBR010000017.1"/>
</dbReference>
<gene>
    <name evidence="2" type="ORF">GTI89_14060</name>
</gene>
<evidence type="ECO:0000313" key="3">
    <source>
        <dbReference type="Proteomes" id="UP000439965"/>
    </source>
</evidence>
<keyword evidence="1" id="KW-0175">Coiled coil</keyword>
<accession>A0A6I4XN40</accession>
<dbReference type="Proteomes" id="UP000439965">
    <property type="component" value="Unassembled WGS sequence"/>
</dbReference>